<evidence type="ECO:0000313" key="8">
    <source>
        <dbReference type="Proteomes" id="UP000289856"/>
    </source>
</evidence>
<dbReference type="AlphaFoldDB" id="A0A3T1D6C2"/>
<sequence>MKKRKVAIVGAGPGGLAAAMLLSAQDYTVEVFEKQASLGGRTSRVELGDYRFDRGPTFFLMPSLLEELFNSVGRSLHDYVQLIELDPLYRLQFGETQFSPSRDSKRTKEQIDRLFPGDGDGYLRFMEEEGKKFEKVSPLLRRSFSSPKDYLKKDLLSALPRLNAVGSVYDRLSRYFKDERLKYAFSFQAKYLGMSPWDCPGTFTILSYLEHKYGLYHPIGGVNRICKAMGSVISEFGGEIRLSAGVKKVITSNGRAIGLMLDDGEKVEADHVILNADFATAMNELFEPGILRKYRPEKLARKKYSCSTYMLYMGINRKIELPHHTVLFANDYRRNVQQMMSGERVSEDPSIYIHNPGVTDSTLAPEGKTALYALMPVANLTGKTDWVNEESRIRETMLKRMEQLPELKGISGQIEVEASLTPLGWRDNHGVYRGATFNLAHSLDQMMMLRPHNRFEEVDNCWLVGGGTHPGSGLPTIFESARISTSLLIEQDARQKLYAASIPSSVPSGKGAFRWK</sequence>
<dbReference type="PROSITE" id="PS00982">
    <property type="entry name" value="PHYTOENE_DH"/>
    <property type="match status" value="1"/>
</dbReference>
<dbReference type="InterPro" id="IPR036188">
    <property type="entry name" value="FAD/NAD-bd_sf"/>
</dbReference>
<dbReference type="Pfam" id="PF01593">
    <property type="entry name" value="Amino_oxidase"/>
    <property type="match status" value="1"/>
</dbReference>
<keyword evidence="2 5" id="KW-0125">Carotenoid biosynthesis</keyword>
<dbReference type="PANTHER" id="PTHR43734:SF1">
    <property type="entry name" value="PHYTOENE DESATURASE"/>
    <property type="match status" value="1"/>
</dbReference>
<dbReference type="RefSeq" id="WP_130609638.1">
    <property type="nucleotide sequence ID" value="NZ_AP019400.1"/>
</dbReference>
<dbReference type="EMBL" id="AP019400">
    <property type="protein sequence ID" value="BBI33630.1"/>
    <property type="molecule type" value="Genomic_DNA"/>
</dbReference>
<organism evidence="7 8">
    <name type="scientific">Cohnella abietis</name>
    <dbReference type="NCBI Taxonomy" id="2507935"/>
    <lineage>
        <taxon>Bacteria</taxon>
        <taxon>Bacillati</taxon>
        <taxon>Bacillota</taxon>
        <taxon>Bacilli</taxon>
        <taxon>Bacillales</taxon>
        <taxon>Paenibacillaceae</taxon>
        <taxon>Cohnella</taxon>
    </lineage>
</organism>
<evidence type="ECO:0000256" key="4">
    <source>
        <dbReference type="ARBA" id="ARBA00038322"/>
    </source>
</evidence>
<dbReference type="InterPro" id="IPR014105">
    <property type="entry name" value="Carotenoid/retinoid_OxRdtase"/>
</dbReference>
<evidence type="ECO:0000256" key="1">
    <source>
        <dbReference type="ARBA" id="ARBA00004829"/>
    </source>
</evidence>
<gene>
    <name evidence="7" type="primary">crtI</name>
    <name evidence="7" type="ORF">KCTCHS21_30290</name>
</gene>
<dbReference type="GO" id="GO:0016627">
    <property type="term" value="F:oxidoreductase activity, acting on the CH-CH group of donors"/>
    <property type="evidence" value="ECO:0007669"/>
    <property type="project" value="UniProtKB-ARBA"/>
</dbReference>
<dbReference type="InterPro" id="IPR008150">
    <property type="entry name" value="Phytoene_DH_bac_CS"/>
</dbReference>
<evidence type="ECO:0000256" key="2">
    <source>
        <dbReference type="ARBA" id="ARBA00022746"/>
    </source>
</evidence>
<dbReference type="GO" id="GO:0016117">
    <property type="term" value="P:carotenoid biosynthetic process"/>
    <property type="evidence" value="ECO:0007669"/>
    <property type="project" value="UniProtKB-KW"/>
</dbReference>
<protein>
    <submittedName>
        <fullName evidence="7">Phytoene desaturase</fullName>
    </submittedName>
</protein>
<accession>A0A3T1D6C2</accession>
<dbReference type="PRINTS" id="PR00419">
    <property type="entry name" value="ADXRDTASE"/>
</dbReference>
<dbReference type="PANTHER" id="PTHR43734">
    <property type="entry name" value="PHYTOENE DESATURASE"/>
    <property type="match status" value="1"/>
</dbReference>
<keyword evidence="3 5" id="KW-0560">Oxidoreductase</keyword>
<dbReference type="InterPro" id="IPR002937">
    <property type="entry name" value="Amino_oxidase"/>
</dbReference>
<evidence type="ECO:0000313" key="7">
    <source>
        <dbReference type="EMBL" id="BBI33630.1"/>
    </source>
</evidence>
<evidence type="ECO:0000256" key="3">
    <source>
        <dbReference type="ARBA" id="ARBA00023002"/>
    </source>
</evidence>
<dbReference type="Proteomes" id="UP000289856">
    <property type="component" value="Chromosome"/>
</dbReference>
<dbReference type="SUPFAM" id="SSF51905">
    <property type="entry name" value="FAD/NAD(P)-binding domain"/>
    <property type="match status" value="1"/>
</dbReference>
<dbReference type="NCBIfam" id="TIGR02734">
    <property type="entry name" value="crtI_fam"/>
    <property type="match status" value="1"/>
</dbReference>
<name>A0A3T1D6C2_9BACL</name>
<feature type="domain" description="Amine oxidase" evidence="6">
    <location>
        <begin position="14"/>
        <end position="472"/>
    </location>
</feature>
<reference evidence="7 8" key="1">
    <citation type="submission" date="2019-01" db="EMBL/GenBank/DDBJ databases">
        <title>Complete genome sequence of Cohnella hallensis HS21 isolated from Korean fir (Abies koreana) rhizospheric soil.</title>
        <authorList>
            <person name="Jiang L."/>
            <person name="Kang S.W."/>
            <person name="Kim S."/>
            <person name="Jung J."/>
            <person name="Kim C.Y."/>
            <person name="Kim D.H."/>
            <person name="Kim S.W."/>
            <person name="Lee J."/>
        </authorList>
    </citation>
    <scope>NUCLEOTIDE SEQUENCE [LARGE SCALE GENOMIC DNA]</scope>
    <source>
        <strain evidence="7 8">HS21</strain>
    </source>
</reference>
<dbReference type="KEGG" id="cohn:KCTCHS21_30290"/>
<keyword evidence="8" id="KW-1185">Reference proteome</keyword>
<proteinExistence type="inferred from homology"/>
<dbReference type="OrthoDB" id="9814556at2"/>
<comment type="similarity">
    <text evidence="4">Belongs to the carotenoid/retinoid oxidoreductase family. CrtN subfamily.</text>
</comment>
<dbReference type="Gene3D" id="3.50.50.60">
    <property type="entry name" value="FAD/NAD(P)-binding domain"/>
    <property type="match status" value="2"/>
</dbReference>
<evidence type="ECO:0000256" key="5">
    <source>
        <dbReference type="RuleBase" id="RU362075"/>
    </source>
</evidence>
<evidence type="ECO:0000259" key="6">
    <source>
        <dbReference type="Pfam" id="PF01593"/>
    </source>
</evidence>
<comment type="pathway">
    <text evidence="1 5">Carotenoid biosynthesis.</text>
</comment>